<evidence type="ECO:0000256" key="1">
    <source>
        <dbReference type="SAM" id="MobiDB-lite"/>
    </source>
</evidence>
<comment type="caution">
    <text evidence="2">The sequence shown here is derived from an EMBL/GenBank/DDBJ whole genome shotgun (WGS) entry which is preliminary data.</text>
</comment>
<feature type="non-terminal residue" evidence="2">
    <location>
        <position position="1"/>
    </location>
</feature>
<name>A0A5J4R0J1_9EUKA</name>
<evidence type="ECO:0000313" key="2">
    <source>
        <dbReference type="EMBL" id="KAA6327199.1"/>
    </source>
</evidence>
<reference evidence="2 3" key="1">
    <citation type="submission" date="2019-03" db="EMBL/GenBank/DDBJ databases">
        <title>Single cell metagenomics reveals metabolic interactions within the superorganism composed of flagellate Streblomastix strix and complex community of Bacteroidetes bacteria on its surface.</title>
        <authorList>
            <person name="Treitli S.C."/>
            <person name="Kolisko M."/>
            <person name="Husnik F."/>
            <person name="Keeling P."/>
            <person name="Hampl V."/>
        </authorList>
    </citation>
    <scope>NUCLEOTIDE SEQUENCE [LARGE SCALE GENOMIC DNA]</scope>
    <source>
        <strain evidence="2">ST1C</strain>
    </source>
</reference>
<feature type="compositionally biased region" description="Polar residues" evidence="1">
    <location>
        <begin position="106"/>
        <end position="134"/>
    </location>
</feature>
<organism evidence="2 3">
    <name type="scientific">Streblomastix strix</name>
    <dbReference type="NCBI Taxonomy" id="222440"/>
    <lineage>
        <taxon>Eukaryota</taxon>
        <taxon>Metamonada</taxon>
        <taxon>Preaxostyla</taxon>
        <taxon>Oxymonadida</taxon>
        <taxon>Streblomastigidae</taxon>
        <taxon>Streblomastix</taxon>
    </lineage>
</organism>
<sequence length="134" mass="15321">QDDSGEYKPYRNMAFEEQKDNGIMKMKTRSQVSDLINVQNFAQVPAQAEQKIVLKALKDLQEIDWYETYLNGAKLKSKQIYSKFQQSQQHGQDKSQDSQQSNQSSMIETHVQTSGSNIDDVTQVLEPTSSQNEV</sequence>
<dbReference type="EMBL" id="SNRW01043614">
    <property type="protein sequence ID" value="KAA6327199.1"/>
    <property type="molecule type" value="Genomic_DNA"/>
</dbReference>
<protein>
    <submittedName>
        <fullName evidence="2">Uncharacterized protein</fullName>
    </submittedName>
</protein>
<dbReference type="AlphaFoldDB" id="A0A5J4R0J1"/>
<evidence type="ECO:0000313" key="3">
    <source>
        <dbReference type="Proteomes" id="UP000324800"/>
    </source>
</evidence>
<accession>A0A5J4R0J1</accession>
<dbReference type="Proteomes" id="UP000324800">
    <property type="component" value="Unassembled WGS sequence"/>
</dbReference>
<feature type="region of interest" description="Disordered" evidence="1">
    <location>
        <begin position="83"/>
        <end position="134"/>
    </location>
</feature>
<gene>
    <name evidence="2" type="ORF">EZS28_053845</name>
</gene>
<proteinExistence type="predicted"/>